<dbReference type="Proteomes" id="UP001376459">
    <property type="component" value="Unassembled WGS sequence"/>
</dbReference>
<organism evidence="1 2">
    <name type="scientific">Streptomyces machairae</name>
    <dbReference type="NCBI Taxonomy" id="3134109"/>
    <lineage>
        <taxon>Bacteria</taxon>
        <taxon>Bacillati</taxon>
        <taxon>Actinomycetota</taxon>
        <taxon>Actinomycetes</taxon>
        <taxon>Kitasatosporales</taxon>
        <taxon>Streptomycetaceae</taxon>
        <taxon>Streptomyces</taxon>
    </lineage>
</organism>
<evidence type="ECO:0008006" key="3">
    <source>
        <dbReference type="Google" id="ProtNLM"/>
    </source>
</evidence>
<gene>
    <name evidence="1" type="ORF">WKI71_36670</name>
</gene>
<evidence type="ECO:0000313" key="2">
    <source>
        <dbReference type="Proteomes" id="UP001376459"/>
    </source>
</evidence>
<comment type="caution">
    <text evidence="1">The sequence shown here is derived from an EMBL/GenBank/DDBJ whole genome shotgun (WGS) entry which is preliminary data.</text>
</comment>
<keyword evidence="2" id="KW-1185">Reference proteome</keyword>
<evidence type="ECO:0000313" key="1">
    <source>
        <dbReference type="EMBL" id="MEJ8671892.1"/>
    </source>
</evidence>
<accession>A0ABU8USM0</accession>
<proteinExistence type="predicted"/>
<reference evidence="1 2" key="1">
    <citation type="submission" date="2024-03" db="EMBL/GenBank/DDBJ databases">
        <title>Novel Streptomyces species of biotechnological and ecological value are a feature of Machair soil.</title>
        <authorList>
            <person name="Prole J.R."/>
            <person name="Goodfellow M."/>
            <person name="Allenby N."/>
            <person name="Ward A.C."/>
        </authorList>
    </citation>
    <scope>NUCLEOTIDE SEQUENCE [LARGE SCALE GENOMIC DNA]</scope>
    <source>
        <strain evidence="1 2">MS1.AVA.1</strain>
    </source>
</reference>
<sequence length="58" mass="6494">MCRDTRTTEQIQGAIQAEATLARQIANDPMATPQDKTLHDALHQQMNAELDTLDCRRG</sequence>
<protein>
    <recommendedName>
        <fullName evidence="3">DUF305 domain-containing protein</fullName>
    </recommendedName>
</protein>
<name>A0ABU8USM0_9ACTN</name>
<dbReference type="EMBL" id="JBBKAK010000001">
    <property type="protein sequence ID" value="MEJ8671892.1"/>
    <property type="molecule type" value="Genomic_DNA"/>
</dbReference>